<sequence>MRWIVSMIAVLSLWAGPVQAAPYQALRSGGYLDMETGAVIPADPGNRHYRQVQAWIADGNTPVMDVPSEQELSVAIEKEADRRILAVTGGDTRQKQMLARSNELLLNGIVNGSFTPAEQDEIDQLKTANAWIKSVRQAAQAAATTLPGLTDSEKIAFDVGTDVNWPVNP</sequence>
<evidence type="ECO:0000313" key="2">
    <source>
        <dbReference type="EMBL" id="CAI2719735.1"/>
    </source>
</evidence>
<accession>A0ABM9HHA5</accession>
<keyword evidence="3" id="KW-1185">Reference proteome</keyword>
<protein>
    <recommendedName>
        <fullName evidence="4">DUF4376 domain-containing protein</fullName>
    </recommendedName>
</protein>
<feature type="chain" id="PRO_5046766267" description="DUF4376 domain-containing protein" evidence="1">
    <location>
        <begin position="21"/>
        <end position="169"/>
    </location>
</feature>
<organism evidence="2 3">
    <name type="scientific">Nitrospina watsonii</name>
    <dbReference type="NCBI Taxonomy" id="1323948"/>
    <lineage>
        <taxon>Bacteria</taxon>
        <taxon>Pseudomonadati</taxon>
        <taxon>Nitrospinota/Tectimicrobiota group</taxon>
        <taxon>Nitrospinota</taxon>
        <taxon>Nitrospinia</taxon>
        <taxon>Nitrospinales</taxon>
        <taxon>Nitrospinaceae</taxon>
        <taxon>Nitrospina</taxon>
    </lineage>
</organism>
<dbReference type="EMBL" id="OX336137">
    <property type="protein sequence ID" value="CAI2719735.1"/>
    <property type="molecule type" value="Genomic_DNA"/>
</dbReference>
<gene>
    <name evidence="2" type="ORF">NSPWAT_2879</name>
</gene>
<proteinExistence type="predicted"/>
<feature type="signal peptide" evidence="1">
    <location>
        <begin position="1"/>
        <end position="20"/>
    </location>
</feature>
<reference evidence="2 3" key="1">
    <citation type="submission" date="2022-09" db="EMBL/GenBank/DDBJ databases">
        <authorList>
            <person name="Kop L."/>
        </authorList>
    </citation>
    <scope>NUCLEOTIDE SEQUENCE [LARGE SCALE GENOMIC DNA]</scope>
    <source>
        <strain evidence="2 3">347</strain>
    </source>
</reference>
<name>A0ABM9HHA5_9BACT</name>
<evidence type="ECO:0000313" key="3">
    <source>
        <dbReference type="Proteomes" id="UP001157733"/>
    </source>
</evidence>
<dbReference type="RefSeq" id="WP_282012546.1">
    <property type="nucleotide sequence ID" value="NZ_OX336137.1"/>
</dbReference>
<keyword evidence="1" id="KW-0732">Signal</keyword>
<dbReference type="Proteomes" id="UP001157733">
    <property type="component" value="Chromosome"/>
</dbReference>
<evidence type="ECO:0000256" key="1">
    <source>
        <dbReference type="SAM" id="SignalP"/>
    </source>
</evidence>
<evidence type="ECO:0008006" key="4">
    <source>
        <dbReference type="Google" id="ProtNLM"/>
    </source>
</evidence>